<evidence type="ECO:0000256" key="2">
    <source>
        <dbReference type="ARBA" id="ARBA00008335"/>
    </source>
</evidence>
<feature type="transmembrane region" description="Helical" evidence="7">
    <location>
        <begin position="72"/>
        <end position="92"/>
    </location>
</feature>
<comment type="subcellular location">
    <subcellularLocation>
        <location evidence="1">Endomembrane system</location>
        <topology evidence="1">Multi-pass membrane protein</topology>
    </subcellularLocation>
</comment>
<feature type="transmembrane region" description="Helical" evidence="7">
    <location>
        <begin position="298"/>
        <end position="318"/>
    </location>
</feature>
<dbReference type="SUPFAM" id="SSF103473">
    <property type="entry name" value="MFS general substrate transporter"/>
    <property type="match status" value="1"/>
</dbReference>
<dbReference type="PROSITE" id="PS50850">
    <property type="entry name" value="MFS"/>
    <property type="match status" value="1"/>
</dbReference>
<dbReference type="InterPro" id="IPR051788">
    <property type="entry name" value="MFS_Transporter"/>
</dbReference>
<feature type="transmembrane region" description="Helical" evidence="7">
    <location>
        <begin position="249"/>
        <end position="267"/>
    </location>
</feature>
<sequence length="393" mass="42148">MNRVFLTAIAFISYMIMSGLLTQIGIILNAVSSSLNATPAATVGVFSWLTGGALCGTFASLFLYARHSLKQVLIANYTLFLLIMLVLVVVAPTSYWPLAVLLWGLGVGCGCGLAGGAVILSKIYHEAKRASAFLATDCAFSAAGFIFPSLAAAIIAVQLDWVYSYGAVGALALALWAMLFFVRFPATEADDTNAASAFSQFKSVLTPRVCLIALGVCAYLIAQTTFLTWSPNYLQHAFGVSEKVSAQAVGNYWGMSIFGLITAAIFVNKVPQRMLLMMVSVLASLITFTFVLASSVEWFLFTSYLFGFITTCIYKIAISVGSQQLVSAPAVLVTFLLFSGNVGSTIAPMLSGWVVQLFGIQSAIIMTWVGYTFVALVFGLCLLLEKRELRAHA</sequence>
<evidence type="ECO:0000256" key="5">
    <source>
        <dbReference type="ARBA" id="ARBA00022989"/>
    </source>
</evidence>
<accession>A0AAW7YZQ7</accession>
<dbReference type="PANTHER" id="PTHR23514">
    <property type="entry name" value="BYPASS OF STOP CODON PROTEIN 6"/>
    <property type="match status" value="1"/>
</dbReference>
<dbReference type="Pfam" id="PF07690">
    <property type="entry name" value="MFS_1"/>
    <property type="match status" value="1"/>
</dbReference>
<evidence type="ECO:0000256" key="7">
    <source>
        <dbReference type="SAM" id="Phobius"/>
    </source>
</evidence>
<feature type="transmembrane region" description="Helical" evidence="7">
    <location>
        <begin position="5"/>
        <end position="28"/>
    </location>
</feature>
<comment type="similarity">
    <text evidence="2">Belongs to the major facilitator superfamily.</text>
</comment>
<dbReference type="AlphaFoldDB" id="A0AAW7YZQ7"/>
<evidence type="ECO:0000313" key="9">
    <source>
        <dbReference type="EMBL" id="MDO6577237.1"/>
    </source>
</evidence>
<evidence type="ECO:0000256" key="1">
    <source>
        <dbReference type="ARBA" id="ARBA00004127"/>
    </source>
</evidence>
<keyword evidence="5 7" id="KW-1133">Transmembrane helix</keyword>
<dbReference type="PANTHER" id="PTHR23514:SF3">
    <property type="entry name" value="BYPASS OF STOP CODON PROTEIN 6"/>
    <property type="match status" value="1"/>
</dbReference>
<organism evidence="9 10">
    <name type="scientific">Alteromonas stellipolaris</name>
    <dbReference type="NCBI Taxonomy" id="233316"/>
    <lineage>
        <taxon>Bacteria</taxon>
        <taxon>Pseudomonadati</taxon>
        <taxon>Pseudomonadota</taxon>
        <taxon>Gammaproteobacteria</taxon>
        <taxon>Alteromonadales</taxon>
        <taxon>Alteromonadaceae</taxon>
        <taxon>Alteromonas/Salinimonas group</taxon>
        <taxon>Alteromonas</taxon>
    </lineage>
</organism>
<keyword evidence="6 7" id="KW-0472">Membrane</keyword>
<dbReference type="EMBL" id="JAUOQI010000004">
    <property type="protein sequence ID" value="MDO6577237.1"/>
    <property type="molecule type" value="Genomic_DNA"/>
</dbReference>
<feature type="transmembrane region" description="Helical" evidence="7">
    <location>
        <begin position="98"/>
        <end position="120"/>
    </location>
</feature>
<feature type="transmembrane region" description="Helical" evidence="7">
    <location>
        <begin position="330"/>
        <end position="354"/>
    </location>
</feature>
<dbReference type="GO" id="GO:0022857">
    <property type="term" value="F:transmembrane transporter activity"/>
    <property type="evidence" value="ECO:0007669"/>
    <property type="project" value="InterPro"/>
</dbReference>
<evidence type="ECO:0000256" key="3">
    <source>
        <dbReference type="ARBA" id="ARBA00022448"/>
    </source>
</evidence>
<feature type="transmembrane region" description="Helical" evidence="7">
    <location>
        <begin position="132"/>
        <end position="156"/>
    </location>
</feature>
<protein>
    <submittedName>
        <fullName evidence="9">MFS transporter TsgA</fullName>
    </submittedName>
</protein>
<dbReference type="Gene3D" id="1.20.1250.20">
    <property type="entry name" value="MFS general substrate transporter like domains"/>
    <property type="match status" value="2"/>
</dbReference>
<dbReference type="Proteomes" id="UP001170717">
    <property type="component" value="Unassembled WGS sequence"/>
</dbReference>
<keyword evidence="3" id="KW-0813">Transport</keyword>
<gene>
    <name evidence="9" type="primary">tsgA</name>
    <name evidence="9" type="ORF">Q4527_07520</name>
</gene>
<evidence type="ECO:0000259" key="8">
    <source>
        <dbReference type="PROSITE" id="PS50850"/>
    </source>
</evidence>
<evidence type="ECO:0000256" key="6">
    <source>
        <dbReference type="ARBA" id="ARBA00023136"/>
    </source>
</evidence>
<feature type="transmembrane region" description="Helical" evidence="7">
    <location>
        <begin position="360"/>
        <end position="384"/>
    </location>
</feature>
<dbReference type="NCBIfam" id="NF002982">
    <property type="entry name" value="PRK03699.1"/>
    <property type="match status" value="1"/>
</dbReference>
<dbReference type="InterPro" id="IPR020846">
    <property type="entry name" value="MFS_dom"/>
</dbReference>
<feature type="transmembrane region" description="Helical" evidence="7">
    <location>
        <begin position="274"/>
        <end position="292"/>
    </location>
</feature>
<feature type="transmembrane region" description="Helical" evidence="7">
    <location>
        <begin position="209"/>
        <end position="229"/>
    </location>
</feature>
<dbReference type="RefSeq" id="WP_303463986.1">
    <property type="nucleotide sequence ID" value="NZ_JAGDZG010000006.1"/>
</dbReference>
<name>A0AAW7YZQ7_9ALTE</name>
<dbReference type="InterPro" id="IPR036259">
    <property type="entry name" value="MFS_trans_sf"/>
</dbReference>
<keyword evidence="4 7" id="KW-0812">Transmembrane</keyword>
<evidence type="ECO:0000256" key="4">
    <source>
        <dbReference type="ARBA" id="ARBA00022692"/>
    </source>
</evidence>
<reference evidence="9" key="1">
    <citation type="submission" date="2023-07" db="EMBL/GenBank/DDBJ databases">
        <title>Genome content predicts the carbon catabolic preferences of heterotrophic bacteria.</title>
        <authorList>
            <person name="Gralka M."/>
        </authorList>
    </citation>
    <scope>NUCLEOTIDE SEQUENCE</scope>
    <source>
        <strain evidence="9">F2M12</strain>
    </source>
</reference>
<evidence type="ECO:0000313" key="10">
    <source>
        <dbReference type="Proteomes" id="UP001170717"/>
    </source>
</evidence>
<proteinExistence type="inferred from homology"/>
<feature type="domain" description="Major facilitator superfamily (MFS) profile" evidence="8">
    <location>
        <begin position="3"/>
        <end position="387"/>
    </location>
</feature>
<feature type="transmembrane region" description="Helical" evidence="7">
    <location>
        <begin position="40"/>
        <end position="65"/>
    </location>
</feature>
<comment type="caution">
    <text evidence="9">The sequence shown here is derived from an EMBL/GenBank/DDBJ whole genome shotgun (WGS) entry which is preliminary data.</text>
</comment>
<feature type="transmembrane region" description="Helical" evidence="7">
    <location>
        <begin position="162"/>
        <end position="182"/>
    </location>
</feature>
<dbReference type="GO" id="GO:0012505">
    <property type="term" value="C:endomembrane system"/>
    <property type="evidence" value="ECO:0007669"/>
    <property type="project" value="UniProtKB-SubCell"/>
</dbReference>
<dbReference type="GO" id="GO:0016020">
    <property type="term" value="C:membrane"/>
    <property type="evidence" value="ECO:0007669"/>
    <property type="project" value="TreeGrafter"/>
</dbReference>
<dbReference type="InterPro" id="IPR011701">
    <property type="entry name" value="MFS"/>
</dbReference>